<keyword evidence="3" id="KW-1185">Reference proteome</keyword>
<evidence type="ECO:0000256" key="1">
    <source>
        <dbReference type="SAM" id="MobiDB-lite"/>
    </source>
</evidence>
<reference evidence="2 3" key="1">
    <citation type="submission" date="2023-05" db="EMBL/GenBank/DDBJ databases">
        <title>Streptomyces fuscus sp. nov., a brown-black pigment producing actinomyces isolated from dry sand of Sea duck farm.</title>
        <authorList>
            <person name="Xie J."/>
            <person name="Shen N."/>
        </authorList>
    </citation>
    <scope>NUCLEOTIDE SEQUENCE [LARGE SCALE GENOMIC DNA]</scope>
    <source>
        <strain evidence="2 3">GXMU-J15</strain>
    </source>
</reference>
<comment type="caution">
    <text evidence="2">The sequence shown here is derived from an EMBL/GenBank/DDBJ whole genome shotgun (WGS) entry which is preliminary data.</text>
</comment>
<dbReference type="RefSeq" id="WP_285436998.1">
    <property type="nucleotide sequence ID" value="NZ_JASJUS010000054.1"/>
</dbReference>
<gene>
    <name evidence="2" type="ORF">QNN03_35220</name>
</gene>
<dbReference type="Proteomes" id="UP001241926">
    <property type="component" value="Unassembled WGS sequence"/>
</dbReference>
<proteinExistence type="predicted"/>
<protein>
    <recommendedName>
        <fullName evidence="4">SWIM-type domain-containing protein</fullName>
    </recommendedName>
</protein>
<evidence type="ECO:0008006" key="4">
    <source>
        <dbReference type="Google" id="ProtNLM"/>
    </source>
</evidence>
<sequence>MSRADLLALTPETLVSLANRGLVKRAEKDLAAGAGPELSVADDTTVTGRFPDGTVTSLPPGRGLDGAECGCAAPGICRHRICLVLAYRRSAEGGERREFVDWSPGEFDDGSLETALGRPALNAARRTLDRGYTARLHRPTPADPTPRAELPTCTVRFPVPHEPGYALTDAADDLRGEVVALAVWAFRAADAEKADAEKADMGGPNAEGPDPEVSVGGRAAPSGRGEQALRSALALADDLLLDGVPQAGPVFAGSLGRARDALASAALPWPAGAVAELAGQLAAYAVRGARYDPERVARLLTELHARQRAADLDPVGVLGTKEAPETPLRRVRLVALGCRIGGTERDRTAEVCFAHPEAGVALVLRRSWDVPEDRSPTGHDLAARRVLGSPLRALAAANVVSEHTARAADRSVTISRGRVSSTSVTPVGTAWLDLPAPLSLKDTAAHLKTLAGRPPRLIRPRVEAESVHVVEIASVGPAGYDPAAQRLEAVAHDAAGNEVLVRAEHDPLCPARLDALAEALGGSGDEPLWISGMLTRDHGRTVLEPLAVLTPGGVVVPDLAPGDGDTALTTAARRTTDPLTHAMESALRALAEAAHHGLRHLSPTARTRLADHATALRRTGLHTAAGLLDELADRLGRDSVDAAVPAWADARIHLMTSLELHLEGGA</sequence>
<organism evidence="2 3">
    <name type="scientific">Streptomyces fuscus</name>
    <dbReference type="NCBI Taxonomy" id="3048495"/>
    <lineage>
        <taxon>Bacteria</taxon>
        <taxon>Bacillati</taxon>
        <taxon>Actinomycetota</taxon>
        <taxon>Actinomycetes</taxon>
        <taxon>Kitasatosporales</taxon>
        <taxon>Streptomycetaceae</taxon>
        <taxon>Streptomyces</taxon>
    </lineage>
</organism>
<evidence type="ECO:0000313" key="3">
    <source>
        <dbReference type="Proteomes" id="UP001241926"/>
    </source>
</evidence>
<feature type="region of interest" description="Disordered" evidence="1">
    <location>
        <begin position="195"/>
        <end position="224"/>
    </location>
</feature>
<evidence type="ECO:0000313" key="2">
    <source>
        <dbReference type="EMBL" id="MDL2081690.1"/>
    </source>
</evidence>
<name>A0ABT7J9X9_9ACTN</name>
<accession>A0ABT7J9X9</accession>
<dbReference type="EMBL" id="JASJUS010000054">
    <property type="protein sequence ID" value="MDL2081690.1"/>
    <property type="molecule type" value="Genomic_DNA"/>
</dbReference>